<dbReference type="OrthoDB" id="9792278at2"/>
<dbReference type="InterPro" id="IPR035994">
    <property type="entry name" value="Nucleoside_phosphorylase_sf"/>
</dbReference>
<evidence type="ECO:0000256" key="3">
    <source>
        <dbReference type="ARBA" id="ARBA00022605"/>
    </source>
</evidence>
<dbReference type="Proteomes" id="UP000075737">
    <property type="component" value="Unassembled WGS sequence"/>
</dbReference>
<dbReference type="InterPro" id="IPR010049">
    <property type="entry name" value="MTA_SAH_Nsdase"/>
</dbReference>
<dbReference type="UniPathway" id="UPA00904">
    <property type="reaction ID" value="UER00871"/>
</dbReference>
<evidence type="ECO:0000256" key="4">
    <source>
        <dbReference type="ARBA" id="ARBA00022801"/>
    </source>
</evidence>
<organism evidence="7 8">
    <name type="scientific">Thermovenabulum gondwanense</name>
    <dbReference type="NCBI Taxonomy" id="520767"/>
    <lineage>
        <taxon>Bacteria</taxon>
        <taxon>Bacillati</taxon>
        <taxon>Bacillota</taxon>
        <taxon>Clostridia</taxon>
        <taxon>Thermosediminibacterales</taxon>
        <taxon>Thermosediminibacteraceae</taxon>
        <taxon>Thermovenabulum</taxon>
    </lineage>
</organism>
<dbReference type="GO" id="GO:0008930">
    <property type="term" value="F:methylthioadenosine nucleosidase activity"/>
    <property type="evidence" value="ECO:0007669"/>
    <property type="project" value="InterPro"/>
</dbReference>
<comment type="pathway">
    <text evidence="1">Amino-acid biosynthesis; L-methionine biosynthesis via salvage pathway; S-methyl-5-thio-alpha-D-ribose 1-phosphate from S-methyl-5'-thioadenosine (hydrolase route): step 1/2.</text>
</comment>
<evidence type="ECO:0000259" key="6">
    <source>
        <dbReference type="Pfam" id="PF01048"/>
    </source>
</evidence>
<dbReference type="InterPro" id="IPR000845">
    <property type="entry name" value="Nucleoside_phosphorylase_d"/>
</dbReference>
<reference evidence="7 8" key="1">
    <citation type="submission" date="2015-12" db="EMBL/GenBank/DDBJ databases">
        <title>Draft genome of Thermovenabulum gondwanense isolated from a red thermophilic microbial mat colonisisng an outflow channel of a bore well.</title>
        <authorList>
            <person name="Patel B.K."/>
        </authorList>
    </citation>
    <scope>NUCLEOTIDE SEQUENCE [LARGE SCALE GENOMIC DNA]</scope>
    <source>
        <strain evidence="7 8">R270</strain>
    </source>
</reference>
<dbReference type="GO" id="GO:0005829">
    <property type="term" value="C:cytosol"/>
    <property type="evidence" value="ECO:0007669"/>
    <property type="project" value="TreeGrafter"/>
</dbReference>
<keyword evidence="5" id="KW-0486">Methionine biosynthesis</keyword>
<dbReference type="NCBIfam" id="TIGR01704">
    <property type="entry name" value="MTA_SAH-Nsdase"/>
    <property type="match status" value="1"/>
</dbReference>
<dbReference type="SUPFAM" id="SSF53167">
    <property type="entry name" value="Purine and uridine phosphorylases"/>
    <property type="match status" value="1"/>
</dbReference>
<dbReference type="PATRIC" id="fig|520767.4.peg.1077"/>
<dbReference type="CDD" id="cd09008">
    <property type="entry name" value="MTAN"/>
    <property type="match status" value="1"/>
</dbReference>
<dbReference type="GO" id="GO:0019284">
    <property type="term" value="P:L-methionine salvage from S-adenosylmethionine"/>
    <property type="evidence" value="ECO:0007669"/>
    <property type="project" value="TreeGrafter"/>
</dbReference>
<dbReference type="EC" id="3.2.2.9" evidence="2"/>
<dbReference type="GO" id="GO:0009164">
    <property type="term" value="P:nucleoside catabolic process"/>
    <property type="evidence" value="ECO:0007669"/>
    <property type="project" value="InterPro"/>
</dbReference>
<dbReference type="Pfam" id="PF01048">
    <property type="entry name" value="PNP_UDP_1"/>
    <property type="match status" value="1"/>
</dbReference>
<name>A0A162MMS4_9FIRM</name>
<accession>A0A162MMS4</accession>
<dbReference type="STRING" id="520767.ATZ99_09790"/>
<dbReference type="EMBL" id="LOHZ01000025">
    <property type="protein sequence ID" value="KYO66734.1"/>
    <property type="molecule type" value="Genomic_DNA"/>
</dbReference>
<evidence type="ECO:0000313" key="7">
    <source>
        <dbReference type="EMBL" id="KYO66734.1"/>
    </source>
</evidence>
<proteinExistence type="predicted"/>
<dbReference type="GO" id="GO:0008782">
    <property type="term" value="F:adenosylhomocysteine nucleosidase activity"/>
    <property type="evidence" value="ECO:0007669"/>
    <property type="project" value="UniProtKB-EC"/>
</dbReference>
<dbReference type="AlphaFoldDB" id="A0A162MMS4"/>
<sequence length="232" mass="25886">MLIIGIIGAMDREIRLLRDRMSDVKELRHLHLDFYFGEIRQKKVVVVKSGVGKVNAALCTQFLIDKFSPERIICTGVAGGLLDFLKTGDVVVSKDLIQYDVDASVFGHEVGEIPNMGVKVFNADEELVEKTLYTGKKILKDNKIIKGRILTGDKFVNSREMVEYLVNNFDGFCVEMEGAAIAHVCFLNRIPFVVIRSISDKADGIALLDYKKFVELASKTSAEIVEGLIEII</sequence>
<dbReference type="Gene3D" id="3.40.50.1580">
    <property type="entry name" value="Nucleoside phosphorylase domain"/>
    <property type="match status" value="1"/>
</dbReference>
<evidence type="ECO:0000256" key="5">
    <source>
        <dbReference type="ARBA" id="ARBA00023167"/>
    </source>
</evidence>
<comment type="caution">
    <text evidence="7">The sequence shown here is derived from an EMBL/GenBank/DDBJ whole genome shotgun (WGS) entry which is preliminary data.</text>
</comment>
<feature type="domain" description="Nucleoside phosphorylase" evidence="6">
    <location>
        <begin position="4"/>
        <end position="230"/>
    </location>
</feature>
<dbReference type="NCBIfam" id="NF004079">
    <property type="entry name" value="PRK05584.1"/>
    <property type="match status" value="1"/>
</dbReference>
<keyword evidence="4 7" id="KW-0378">Hydrolase</keyword>
<keyword evidence="8" id="KW-1185">Reference proteome</keyword>
<evidence type="ECO:0000313" key="8">
    <source>
        <dbReference type="Proteomes" id="UP000075737"/>
    </source>
</evidence>
<keyword evidence="7" id="KW-0326">Glycosidase</keyword>
<dbReference type="PANTHER" id="PTHR46832">
    <property type="entry name" value="5'-METHYLTHIOADENOSINE/S-ADENOSYLHOMOCYSTEINE NUCLEOSIDASE"/>
    <property type="match status" value="1"/>
</dbReference>
<dbReference type="RefSeq" id="WP_083947352.1">
    <property type="nucleotide sequence ID" value="NZ_LOHZ01000025.1"/>
</dbReference>
<dbReference type="GO" id="GO:0019509">
    <property type="term" value="P:L-methionine salvage from methylthioadenosine"/>
    <property type="evidence" value="ECO:0007669"/>
    <property type="project" value="UniProtKB-UniPathway"/>
</dbReference>
<keyword evidence="3" id="KW-0028">Amino-acid biosynthesis</keyword>
<evidence type="ECO:0000256" key="2">
    <source>
        <dbReference type="ARBA" id="ARBA00011974"/>
    </source>
</evidence>
<gene>
    <name evidence="7" type="primary">mtnN</name>
    <name evidence="7" type="ORF">ATZ99_09790</name>
</gene>
<evidence type="ECO:0000256" key="1">
    <source>
        <dbReference type="ARBA" id="ARBA00004945"/>
    </source>
</evidence>
<protein>
    <recommendedName>
        <fullName evidence="2">adenosylhomocysteine nucleosidase</fullName>
        <ecNumber evidence="2">3.2.2.9</ecNumber>
    </recommendedName>
</protein>
<dbReference type="PANTHER" id="PTHR46832:SF1">
    <property type="entry name" value="5'-METHYLTHIOADENOSINE_S-ADENOSYLHOMOCYSTEINE NUCLEOSIDASE"/>
    <property type="match status" value="1"/>
</dbReference>